<dbReference type="SMART" id="SM00184">
    <property type="entry name" value="RING"/>
    <property type="match status" value="1"/>
</dbReference>
<sequence length="336" mass="36415">MSAWSLSESSSFVGLRQAASKLFPVTVVAFVALIILYSITGIITALFLLIIVTGAIRAHRHPERYGPRATARFGRPRQSRAKGLARAVLDTIPIVRFGGPSSEPPEVPKPTEDLEMQDGNAMPEPAPDAEAATTGEASVVGPAEREGGEGGAGSNESENAETDSIAAGTVPLTTTKTTEEALSSQKRCPVCMEDFTQGEELRMLPCHHHFHPDCIDPWLLNVSGSCPLCRIDLHPEQEADGEGEAGAGENAGSANDDANEPLPAQQQQQHHDGSRLSRYLHLARRTSGEERMAALRQLREESRARNRNRRSRIIPELGISRLGRAISRRNQQQPEG</sequence>
<accession>A0A5J5EH86</accession>
<feature type="region of interest" description="Disordered" evidence="9">
    <location>
        <begin position="239"/>
        <end position="276"/>
    </location>
</feature>
<evidence type="ECO:0000256" key="7">
    <source>
        <dbReference type="ARBA" id="ARBA00023136"/>
    </source>
</evidence>
<keyword evidence="2 10" id="KW-0812">Transmembrane</keyword>
<keyword evidence="3" id="KW-0479">Metal-binding</keyword>
<evidence type="ECO:0000256" key="9">
    <source>
        <dbReference type="SAM" id="MobiDB-lite"/>
    </source>
</evidence>
<evidence type="ECO:0000313" key="12">
    <source>
        <dbReference type="EMBL" id="KAA8894319.1"/>
    </source>
</evidence>
<evidence type="ECO:0000256" key="10">
    <source>
        <dbReference type="SAM" id="Phobius"/>
    </source>
</evidence>
<keyword evidence="4 8" id="KW-0863">Zinc-finger</keyword>
<feature type="transmembrane region" description="Helical" evidence="10">
    <location>
        <begin position="27"/>
        <end position="56"/>
    </location>
</feature>
<dbReference type="SUPFAM" id="SSF57850">
    <property type="entry name" value="RING/U-box"/>
    <property type="match status" value="1"/>
</dbReference>
<dbReference type="OrthoDB" id="8062037at2759"/>
<keyword evidence="13" id="KW-1185">Reference proteome</keyword>
<evidence type="ECO:0000256" key="1">
    <source>
        <dbReference type="ARBA" id="ARBA00004370"/>
    </source>
</evidence>
<dbReference type="PROSITE" id="PS50089">
    <property type="entry name" value="ZF_RING_2"/>
    <property type="match status" value="1"/>
</dbReference>
<organism evidence="12 13">
    <name type="scientific">Sphaerosporella brunnea</name>
    <dbReference type="NCBI Taxonomy" id="1250544"/>
    <lineage>
        <taxon>Eukaryota</taxon>
        <taxon>Fungi</taxon>
        <taxon>Dikarya</taxon>
        <taxon>Ascomycota</taxon>
        <taxon>Pezizomycotina</taxon>
        <taxon>Pezizomycetes</taxon>
        <taxon>Pezizales</taxon>
        <taxon>Pyronemataceae</taxon>
        <taxon>Sphaerosporella</taxon>
    </lineage>
</organism>
<keyword evidence="5" id="KW-0862">Zinc</keyword>
<evidence type="ECO:0000256" key="2">
    <source>
        <dbReference type="ARBA" id="ARBA00022692"/>
    </source>
</evidence>
<comment type="caution">
    <text evidence="12">The sequence shown here is derived from an EMBL/GenBank/DDBJ whole genome shotgun (WGS) entry which is preliminary data.</text>
</comment>
<dbReference type="InterPro" id="IPR013083">
    <property type="entry name" value="Znf_RING/FYVE/PHD"/>
</dbReference>
<evidence type="ECO:0000256" key="5">
    <source>
        <dbReference type="ARBA" id="ARBA00022833"/>
    </source>
</evidence>
<dbReference type="GO" id="GO:0016020">
    <property type="term" value="C:membrane"/>
    <property type="evidence" value="ECO:0007669"/>
    <property type="project" value="UniProtKB-SubCell"/>
</dbReference>
<keyword evidence="6 10" id="KW-1133">Transmembrane helix</keyword>
<evidence type="ECO:0000313" key="13">
    <source>
        <dbReference type="Proteomes" id="UP000326924"/>
    </source>
</evidence>
<dbReference type="Gene3D" id="3.30.40.10">
    <property type="entry name" value="Zinc/RING finger domain, C3HC4 (zinc finger)"/>
    <property type="match status" value="1"/>
</dbReference>
<feature type="compositionally biased region" description="Low complexity" evidence="9">
    <location>
        <begin position="128"/>
        <end position="137"/>
    </location>
</feature>
<gene>
    <name evidence="12" type="ORF">FN846DRAFT_900949</name>
</gene>
<evidence type="ECO:0000256" key="4">
    <source>
        <dbReference type="ARBA" id="ARBA00022771"/>
    </source>
</evidence>
<comment type="subcellular location">
    <subcellularLocation>
        <location evidence="1">Membrane</location>
    </subcellularLocation>
</comment>
<dbReference type="Proteomes" id="UP000326924">
    <property type="component" value="Unassembled WGS sequence"/>
</dbReference>
<name>A0A5J5EH86_9PEZI</name>
<dbReference type="InterPro" id="IPR001841">
    <property type="entry name" value="Znf_RING"/>
</dbReference>
<dbReference type="EMBL" id="VXIS01000348">
    <property type="protein sequence ID" value="KAA8894319.1"/>
    <property type="molecule type" value="Genomic_DNA"/>
</dbReference>
<dbReference type="Pfam" id="PF13639">
    <property type="entry name" value="zf-RING_2"/>
    <property type="match status" value="1"/>
</dbReference>
<protein>
    <recommendedName>
        <fullName evidence="11">RING-type domain-containing protein</fullName>
    </recommendedName>
</protein>
<proteinExistence type="predicted"/>
<reference evidence="12 13" key="1">
    <citation type="submission" date="2019-09" db="EMBL/GenBank/DDBJ databases">
        <title>Draft genome of the ectomycorrhizal ascomycete Sphaerosporella brunnea.</title>
        <authorList>
            <consortium name="DOE Joint Genome Institute"/>
            <person name="Benucci G.M."/>
            <person name="Marozzi G."/>
            <person name="Antonielli L."/>
            <person name="Sanchez S."/>
            <person name="Marco P."/>
            <person name="Wang X."/>
            <person name="Falini L.B."/>
            <person name="Barry K."/>
            <person name="Haridas S."/>
            <person name="Lipzen A."/>
            <person name="Labutti K."/>
            <person name="Grigoriev I.V."/>
            <person name="Murat C."/>
            <person name="Martin F."/>
            <person name="Albertini E."/>
            <person name="Donnini D."/>
            <person name="Bonito G."/>
        </authorList>
    </citation>
    <scope>NUCLEOTIDE SEQUENCE [LARGE SCALE GENOMIC DNA]</scope>
    <source>
        <strain evidence="12 13">Sb_GMNB300</strain>
    </source>
</reference>
<feature type="domain" description="RING-type" evidence="11">
    <location>
        <begin position="188"/>
        <end position="230"/>
    </location>
</feature>
<dbReference type="PANTHER" id="PTHR46539">
    <property type="entry name" value="E3 UBIQUITIN-PROTEIN LIGASE ATL42"/>
    <property type="match status" value="1"/>
</dbReference>
<evidence type="ECO:0000259" key="11">
    <source>
        <dbReference type="PROSITE" id="PS50089"/>
    </source>
</evidence>
<evidence type="ECO:0000256" key="8">
    <source>
        <dbReference type="PROSITE-ProRule" id="PRU00175"/>
    </source>
</evidence>
<dbReference type="InParanoid" id="A0A5J5EH86"/>
<dbReference type="GO" id="GO:0008270">
    <property type="term" value="F:zinc ion binding"/>
    <property type="evidence" value="ECO:0007669"/>
    <property type="project" value="UniProtKB-KW"/>
</dbReference>
<evidence type="ECO:0000256" key="6">
    <source>
        <dbReference type="ARBA" id="ARBA00022989"/>
    </source>
</evidence>
<dbReference type="AlphaFoldDB" id="A0A5J5EH86"/>
<dbReference type="PANTHER" id="PTHR46539:SF1">
    <property type="entry name" value="E3 UBIQUITIN-PROTEIN LIGASE ATL42"/>
    <property type="match status" value="1"/>
</dbReference>
<keyword evidence="7 10" id="KW-0472">Membrane</keyword>
<feature type="compositionally biased region" description="Low complexity" evidence="9">
    <location>
        <begin position="247"/>
        <end position="256"/>
    </location>
</feature>
<evidence type="ECO:0000256" key="3">
    <source>
        <dbReference type="ARBA" id="ARBA00022723"/>
    </source>
</evidence>
<dbReference type="CDD" id="cd16454">
    <property type="entry name" value="RING-H2_PA-TM-RING"/>
    <property type="match status" value="1"/>
</dbReference>
<feature type="region of interest" description="Disordered" evidence="9">
    <location>
        <begin position="95"/>
        <end position="168"/>
    </location>
</feature>